<evidence type="ECO:0000256" key="3">
    <source>
        <dbReference type="SAM" id="MobiDB-lite"/>
    </source>
</evidence>
<comment type="similarity">
    <text evidence="1">Belongs to the epsin family.</text>
</comment>
<dbReference type="RefSeq" id="XP_021039255.1">
    <property type="nucleotide sequence ID" value="XM_021183596.1"/>
</dbReference>
<dbReference type="PANTHER" id="PTHR12276">
    <property type="entry name" value="EPSIN/ENT-RELATED"/>
    <property type="match status" value="1"/>
</dbReference>
<dbReference type="InterPro" id="IPR013809">
    <property type="entry name" value="ENTH"/>
</dbReference>
<dbReference type="SUPFAM" id="SSF48464">
    <property type="entry name" value="ENTH/VHS domain"/>
    <property type="match status" value="1"/>
</dbReference>
<dbReference type="InterPro" id="IPR008942">
    <property type="entry name" value="ENTH_VHS"/>
</dbReference>
<evidence type="ECO:0000313" key="6">
    <source>
        <dbReference type="RefSeq" id="XP_021039255.1"/>
    </source>
</evidence>
<evidence type="ECO:0000256" key="1">
    <source>
        <dbReference type="ARBA" id="ARBA00010130"/>
    </source>
</evidence>
<dbReference type="Pfam" id="PF01417">
    <property type="entry name" value="ENTH"/>
    <property type="match status" value="1"/>
</dbReference>
<keyword evidence="5" id="KW-1185">Reference proteome</keyword>
<dbReference type="CTD" id="150350"/>
<dbReference type="AlphaFoldDB" id="A0A6P5R470"/>
<accession>A0A6P5R470</accession>
<dbReference type="Proteomes" id="UP000515126">
    <property type="component" value="Chromosome 15"/>
</dbReference>
<feature type="domain" description="ENTH" evidence="4">
    <location>
        <begin position="9"/>
        <end position="141"/>
    </location>
</feature>
<proteinExistence type="inferred from homology"/>
<sequence length="477" mass="53098">MSFRRQVKNFVKNYSEAEKKVREATSNDPWGPSSSLMLAISDMTFNAASLSEIMHMLWQRLSDHGKNWRHVYKSLALMDYLIKNGSRKVIQYCREGVCNLQTLKDFQHIDEAGKDQGHYIRERSKQVITLLMDEQLLYKEREVATWTRQRTSYSMSFPSRLSATGTSHTVCTSVLIPESLTSEKKHSQDCKKTAGLCNKKSTSKARLRLEQCQDVPSPAGTSLPLYFPSLGMKAWKSTEDLTLLYSYEHPKQPVTRLPPSFTSPASWLSEGETEICNLWDTVSATSEVTSSFSTLSISPPDLAHPEKSARCFIPVMASSSFWTLPQPQSPSDPFTDQNEAVRVRHPFAPTSTASSDDEECPTLPDNSDSTMKEPSYSFSSGRGAFSTLTRAPFPGLPQASFRFQESAGLSRDSESRAIRTLLGEVKSAVVQLHHDLSLVIQELGVINNHLGNLSGSSPTVSETLQDPQSPRGSPDPI</sequence>
<dbReference type="GO" id="GO:0005886">
    <property type="term" value="C:plasma membrane"/>
    <property type="evidence" value="ECO:0007669"/>
    <property type="project" value="TreeGrafter"/>
</dbReference>
<feature type="region of interest" description="Disordered" evidence="3">
    <location>
        <begin position="348"/>
        <end position="378"/>
    </location>
</feature>
<dbReference type="Gene3D" id="1.25.40.90">
    <property type="match status" value="1"/>
</dbReference>
<organism evidence="5 6">
    <name type="scientific">Mus caroli</name>
    <name type="common">Ryukyu mouse</name>
    <name type="synonym">Ricefield mouse</name>
    <dbReference type="NCBI Taxonomy" id="10089"/>
    <lineage>
        <taxon>Eukaryota</taxon>
        <taxon>Metazoa</taxon>
        <taxon>Chordata</taxon>
        <taxon>Craniata</taxon>
        <taxon>Vertebrata</taxon>
        <taxon>Euteleostomi</taxon>
        <taxon>Mammalia</taxon>
        <taxon>Eutheria</taxon>
        <taxon>Euarchontoglires</taxon>
        <taxon>Glires</taxon>
        <taxon>Rodentia</taxon>
        <taxon>Myomorpha</taxon>
        <taxon>Muroidea</taxon>
        <taxon>Muridae</taxon>
        <taxon>Murinae</taxon>
        <taxon>Mus</taxon>
        <taxon>Mus</taxon>
    </lineage>
</organism>
<dbReference type="GO" id="GO:0005768">
    <property type="term" value="C:endosome"/>
    <property type="evidence" value="ECO:0007669"/>
    <property type="project" value="TreeGrafter"/>
</dbReference>
<feature type="region of interest" description="Disordered" evidence="3">
    <location>
        <begin position="454"/>
        <end position="477"/>
    </location>
</feature>
<dbReference type="GeneID" id="110310548"/>
<evidence type="ECO:0000313" key="5">
    <source>
        <dbReference type="Proteomes" id="UP000515126"/>
    </source>
</evidence>
<dbReference type="SMART" id="SM00273">
    <property type="entry name" value="ENTH"/>
    <property type="match status" value="1"/>
</dbReference>
<evidence type="ECO:0000256" key="2">
    <source>
        <dbReference type="ARBA" id="ARBA00023121"/>
    </source>
</evidence>
<dbReference type="CDD" id="cd16990">
    <property type="entry name" value="ENTH_Epsin"/>
    <property type="match status" value="1"/>
</dbReference>
<reference evidence="6" key="1">
    <citation type="submission" date="2025-08" db="UniProtKB">
        <authorList>
            <consortium name="RefSeq"/>
        </authorList>
    </citation>
    <scope>IDENTIFICATION</scope>
</reference>
<gene>
    <name evidence="6" type="primary">Enthd1</name>
</gene>
<dbReference type="PANTHER" id="PTHR12276:SF57">
    <property type="entry name" value="ENTH DOMAIN-CONTAINING PROTEIN 1"/>
    <property type="match status" value="1"/>
</dbReference>
<protein>
    <submittedName>
        <fullName evidence="6">ENTH domain-containing protein 1 isoform X2</fullName>
    </submittedName>
</protein>
<name>A0A6P5R470_MUSCR</name>
<dbReference type="GO" id="GO:0030125">
    <property type="term" value="C:clathrin vesicle coat"/>
    <property type="evidence" value="ECO:0007669"/>
    <property type="project" value="TreeGrafter"/>
</dbReference>
<dbReference type="GO" id="GO:0030276">
    <property type="term" value="F:clathrin binding"/>
    <property type="evidence" value="ECO:0007669"/>
    <property type="project" value="TreeGrafter"/>
</dbReference>
<dbReference type="PROSITE" id="PS50942">
    <property type="entry name" value="ENTH"/>
    <property type="match status" value="1"/>
</dbReference>
<dbReference type="GO" id="GO:0006897">
    <property type="term" value="P:endocytosis"/>
    <property type="evidence" value="ECO:0007669"/>
    <property type="project" value="TreeGrafter"/>
</dbReference>
<dbReference type="GO" id="GO:0005543">
    <property type="term" value="F:phospholipid binding"/>
    <property type="evidence" value="ECO:0007669"/>
    <property type="project" value="TreeGrafter"/>
</dbReference>
<evidence type="ECO:0000259" key="4">
    <source>
        <dbReference type="PROSITE" id="PS50942"/>
    </source>
</evidence>
<keyword evidence="2" id="KW-0446">Lipid-binding</keyword>
<dbReference type="FunFam" id="1.25.40.90:FF:000006">
    <property type="entry name" value="Clathrin interactor 1"/>
    <property type="match status" value="1"/>
</dbReference>
<feature type="compositionally biased region" description="Polar residues" evidence="3">
    <location>
        <begin position="454"/>
        <end position="471"/>
    </location>
</feature>